<dbReference type="Proteomes" id="UP000321299">
    <property type="component" value="Chromosome"/>
</dbReference>
<evidence type="ECO:0000256" key="1">
    <source>
        <dbReference type="SAM" id="MobiDB-lite"/>
    </source>
</evidence>
<reference evidence="2 3" key="2">
    <citation type="submission" date="2019-08" db="EMBL/GenBank/DDBJ databases">
        <authorList>
            <person name="Chen F.-J."/>
            <person name="Wu H.-C."/>
            <person name="Liao Y.-C."/>
            <person name="Kuo S.-C."/>
        </authorList>
    </citation>
    <scope>NUCLEOTIDE SEQUENCE [LARGE SCALE GENOMIC DNA]</scope>
    <source>
        <strain evidence="2 3">NCYU-26-73</strain>
    </source>
</reference>
<name>A0A5B9AP72_ECOLX</name>
<sequence length="627" mass="67483">MLEINTSRIVNTVEFKVSKEDIAQAKKAADDLHRHFEKIANPKIRFQAQKQRRQKAREQVADAKAATPKTSNDVKQQRQAEKAAKTQAREAAKIAKRNETADLKRRSAILQMKGIAGKYGIDPAKQYQFAKFAREQTELFRNGQISSQKMNYELRERIALMRREAALQAKVTASTQAQAAALRHAKKTDYAGAAKGIKEKGLNVIGGGAGFVGATAALAGGAGVLSRIKQQGDENLELVRMSERTKLNPNAVKAIVSWGQQHGVSSASVDKITDGFGKDTRERINETLLNSQFKGGKWSGGNSAVDEVLNKFGWNKSQLSQYADNPLDYLQSVVNEGQRRGMKDGEIGHLLENTFDDGMHYLDLFKNNGEQFISVLKSLVESGQTLNDEQIRQTLAYGDLSVAMGNLMNGVNNSLFTGFMSSFADSGDELVKNTQAINQSAGLLGEGLGDLAKQVTGFVGEISGVVSDINAGLRSRFPDWFADKDKPAARALYDGAVGGSANAAADWVQDMTGWDSRSVGHSVKGWLGIDDQPTGTAVEQYGLNGDSLPGGAIRDSAISSLTSTNSAPSYNLAPVFNLTVAPEVPLTIQSDTGRLADYIDFNAKASAASFEQSLTLAISSGQSSTGG</sequence>
<gene>
    <name evidence="2" type="ORF">FTV93_23340</name>
</gene>
<evidence type="ECO:0000313" key="2">
    <source>
        <dbReference type="EMBL" id="QED75641.1"/>
    </source>
</evidence>
<protein>
    <submittedName>
        <fullName evidence="2">Cell envelope integrity protein TolA</fullName>
    </submittedName>
</protein>
<feature type="region of interest" description="Disordered" evidence="1">
    <location>
        <begin position="56"/>
        <end position="85"/>
    </location>
</feature>
<dbReference type="EMBL" id="CP042615">
    <property type="protein sequence ID" value="QED75641.1"/>
    <property type="molecule type" value="Genomic_DNA"/>
</dbReference>
<accession>A0A5B9AP72</accession>
<feature type="compositionally biased region" description="Basic and acidic residues" evidence="1">
    <location>
        <begin position="75"/>
        <end position="85"/>
    </location>
</feature>
<organism evidence="2 3">
    <name type="scientific">Escherichia coli</name>
    <dbReference type="NCBI Taxonomy" id="562"/>
    <lineage>
        <taxon>Bacteria</taxon>
        <taxon>Pseudomonadati</taxon>
        <taxon>Pseudomonadota</taxon>
        <taxon>Gammaproteobacteria</taxon>
        <taxon>Enterobacterales</taxon>
        <taxon>Enterobacteriaceae</taxon>
        <taxon>Escherichia</taxon>
    </lineage>
</organism>
<dbReference type="AlphaFoldDB" id="A0A5B9AP72"/>
<proteinExistence type="predicted"/>
<evidence type="ECO:0000313" key="3">
    <source>
        <dbReference type="Proteomes" id="UP000321299"/>
    </source>
</evidence>
<reference evidence="2 3" key="1">
    <citation type="submission" date="2019-08" db="EMBL/GenBank/DDBJ databases">
        <title>Plasmid- and chromosome-located mcr-3 in mcr-1-positive Escherichia coli from diseased swine, Taiwan.</title>
        <authorList>
            <person name="Hsu C.-Y."/>
            <person name="Huang W.-C."/>
            <person name="Lauderdale T.-L."/>
        </authorList>
    </citation>
    <scope>NUCLEOTIDE SEQUENCE [LARGE SCALE GENOMIC DNA]</scope>
    <source>
        <strain evidence="2 3">NCYU-26-73</strain>
    </source>
</reference>